<evidence type="ECO:0000313" key="1">
    <source>
        <dbReference type="EMBL" id="PIM03508.1"/>
    </source>
</evidence>
<gene>
    <name evidence="1" type="ORF">TGCOUG_392120</name>
</gene>
<sequence>MQMGFKAFIYSTASTRPDFSVARRFCVVPASLRGTFGRLSGFFRRCIPFGSLVIVLEASISVKGADWNLKVLAWTLVFLCPGAVGRIGGTRERCRRATWSREFPFVEFSSESYVPLFPRRNNFGFVLLGDIFVSYVMFKGGSD</sequence>
<name>A0A2G8Y8A4_TOXGO</name>
<dbReference type="AlphaFoldDB" id="A0A2G8Y8A4"/>
<protein>
    <submittedName>
        <fullName evidence="1">Uncharacterized protein</fullName>
    </submittedName>
</protein>
<dbReference type="Proteomes" id="UP000236343">
    <property type="component" value="Unassembled WGS sequence"/>
</dbReference>
<comment type="caution">
    <text evidence="1">The sequence shown here is derived from an EMBL/GenBank/DDBJ whole genome shotgun (WGS) entry which is preliminary data.</text>
</comment>
<accession>A0A2G8Y8A4</accession>
<reference evidence="1 2" key="1">
    <citation type="journal article" date="2016" name="Nat. Commun.">
        <title>Local admixture of amplified and diversified secreted pathogenesis determinants shapes mosaic Toxoplasma gondii genomes.</title>
        <authorList>
            <person name="Lorenzi H."/>
            <person name="Khan A."/>
            <person name="Behnke M.S."/>
            <person name="Namasivayam S."/>
            <person name="Swapna L.S."/>
            <person name="Hadjithomas M."/>
            <person name="Karamycheva S."/>
            <person name="Pinney D."/>
            <person name="Brunk B.P."/>
            <person name="Ajioka J.W."/>
            <person name="Ajzenberg D."/>
            <person name="Boothroyd J.C."/>
            <person name="Boyle J.P."/>
            <person name="Darde M.L."/>
            <person name="Diaz-Miranda M.A."/>
            <person name="Dubey J.P."/>
            <person name="Fritz H.M."/>
            <person name="Gennari S.M."/>
            <person name="Gregory B.D."/>
            <person name="Kim K."/>
            <person name="Saeij J.P."/>
            <person name="Su C."/>
            <person name="White M.W."/>
            <person name="Zhu X.Q."/>
            <person name="Howe D.K."/>
            <person name="Rosenthal B.M."/>
            <person name="Grigg M.E."/>
            <person name="Parkinson J."/>
            <person name="Liu L."/>
            <person name="Kissinger J.C."/>
            <person name="Roos D.S."/>
            <person name="Sibley L.D."/>
        </authorList>
    </citation>
    <scope>NUCLEOTIDE SEQUENCE [LARGE SCALE GENOMIC DNA]</scope>
    <source>
        <strain evidence="1 2">COUG</strain>
    </source>
</reference>
<proteinExistence type="predicted"/>
<dbReference type="VEuPathDB" id="ToxoDB:TGCOUG_392120"/>
<organism evidence="1 2">
    <name type="scientific">Toxoplasma gondii COUG</name>
    <dbReference type="NCBI Taxonomy" id="1074873"/>
    <lineage>
        <taxon>Eukaryota</taxon>
        <taxon>Sar</taxon>
        <taxon>Alveolata</taxon>
        <taxon>Apicomplexa</taxon>
        <taxon>Conoidasida</taxon>
        <taxon>Coccidia</taxon>
        <taxon>Eucoccidiorida</taxon>
        <taxon>Eimeriorina</taxon>
        <taxon>Sarcocystidae</taxon>
        <taxon>Toxoplasma</taxon>
    </lineage>
</organism>
<evidence type="ECO:0000313" key="2">
    <source>
        <dbReference type="Proteomes" id="UP000236343"/>
    </source>
</evidence>
<dbReference type="EMBL" id="AGQR02000726">
    <property type="protein sequence ID" value="PIM03508.1"/>
    <property type="molecule type" value="Genomic_DNA"/>
</dbReference>